<keyword evidence="2" id="KW-1185">Reference proteome</keyword>
<sequence>MGRGMHDDMQRQTPADSVADGGAAGGRRAKPNSKLTGRRGRGTGTWRRCTSVSGACLHGDDDDDGDDDVDVEDKRSAGAQTQGAGLKPPAHPKRWGVERQDPEHPSAQQPLAPARQRSQRQRELIEVPRRITSAAPNPDSPKPQQRLVCRRRRHGPPDPTVWW</sequence>
<evidence type="ECO:0000313" key="1">
    <source>
        <dbReference type="EMBL" id="KAL3951821.1"/>
    </source>
</evidence>
<name>A0ACC4D8G9_PURLI</name>
<organism evidence="1 2">
    <name type="scientific">Purpureocillium lilacinum</name>
    <name type="common">Paecilomyces lilacinus</name>
    <dbReference type="NCBI Taxonomy" id="33203"/>
    <lineage>
        <taxon>Eukaryota</taxon>
        <taxon>Fungi</taxon>
        <taxon>Dikarya</taxon>
        <taxon>Ascomycota</taxon>
        <taxon>Pezizomycotina</taxon>
        <taxon>Sordariomycetes</taxon>
        <taxon>Hypocreomycetidae</taxon>
        <taxon>Hypocreales</taxon>
        <taxon>Ophiocordycipitaceae</taxon>
        <taxon>Purpureocillium</taxon>
    </lineage>
</organism>
<evidence type="ECO:0000313" key="2">
    <source>
        <dbReference type="Proteomes" id="UP001638806"/>
    </source>
</evidence>
<gene>
    <name evidence="1" type="ORF">ACCO45_013538</name>
</gene>
<dbReference type="EMBL" id="JBGNUJ010000013">
    <property type="protein sequence ID" value="KAL3951821.1"/>
    <property type="molecule type" value="Genomic_DNA"/>
</dbReference>
<proteinExistence type="predicted"/>
<accession>A0ACC4D8G9</accession>
<comment type="caution">
    <text evidence="1">The sequence shown here is derived from an EMBL/GenBank/DDBJ whole genome shotgun (WGS) entry which is preliminary data.</text>
</comment>
<dbReference type="Proteomes" id="UP001638806">
    <property type="component" value="Unassembled WGS sequence"/>
</dbReference>
<protein>
    <submittedName>
        <fullName evidence="1">Uncharacterized protein</fullName>
    </submittedName>
</protein>
<reference evidence="1" key="1">
    <citation type="submission" date="2024-12" db="EMBL/GenBank/DDBJ databases">
        <title>Comparative genomics and development of molecular markers within Purpureocillium lilacinum and among Purpureocillium species.</title>
        <authorList>
            <person name="Yeh Z.-Y."/>
            <person name="Ni N.-T."/>
            <person name="Lo P.-H."/>
            <person name="Mushyakhwo K."/>
            <person name="Lin C.-F."/>
            <person name="Nai Y.-S."/>
        </authorList>
    </citation>
    <scope>NUCLEOTIDE SEQUENCE</scope>
    <source>
        <strain evidence="1">NCHU-NPUST-175</strain>
    </source>
</reference>